<dbReference type="Gene3D" id="3.40.50.720">
    <property type="entry name" value="NAD(P)-binding Rossmann-like Domain"/>
    <property type="match status" value="1"/>
</dbReference>
<reference evidence="2 3" key="1">
    <citation type="submission" date="2019-08" db="EMBL/GenBank/DDBJ databases">
        <title>Bacterial whole genome sequence for Glaciihabitans sp. CHu50b-6-2.</title>
        <authorList>
            <person name="Jin L."/>
        </authorList>
    </citation>
    <scope>NUCLEOTIDE SEQUENCE [LARGE SCALE GENOMIC DNA]</scope>
    <source>
        <strain evidence="2 3">CHu50b-6-2</strain>
    </source>
</reference>
<proteinExistence type="predicted"/>
<organism evidence="2 3">
    <name type="scientific">Lacisediminihabitans profunda</name>
    <dbReference type="NCBI Taxonomy" id="2594790"/>
    <lineage>
        <taxon>Bacteria</taxon>
        <taxon>Bacillati</taxon>
        <taxon>Actinomycetota</taxon>
        <taxon>Actinomycetes</taxon>
        <taxon>Micrococcales</taxon>
        <taxon>Microbacteriaceae</taxon>
        <taxon>Lacisediminihabitans</taxon>
    </lineage>
</organism>
<dbReference type="GO" id="GO:0051287">
    <property type="term" value="F:NAD binding"/>
    <property type="evidence" value="ECO:0007669"/>
    <property type="project" value="InterPro"/>
</dbReference>
<dbReference type="InterPro" id="IPR036291">
    <property type="entry name" value="NAD(P)-bd_dom_sf"/>
</dbReference>
<dbReference type="InterPro" id="IPR006140">
    <property type="entry name" value="D-isomer_DH_NAD-bd"/>
</dbReference>
<sequence>AGWRGLRRIALRQKAVSRKIRAGHNRGQSKYRTRPPVRELTFKAVGLIGFGPIGWRLREFLAPFECPFIAYDPYAPRELADAQRVDFASLATVLGRDVVV</sequence>
<comment type="caution">
    <text evidence="2">The sequence shown here is derived from an EMBL/GenBank/DDBJ whole genome shotgun (WGS) entry which is preliminary data.</text>
</comment>
<dbReference type="SUPFAM" id="SSF51735">
    <property type="entry name" value="NAD(P)-binding Rossmann-fold domains"/>
    <property type="match status" value="1"/>
</dbReference>
<dbReference type="Pfam" id="PF02826">
    <property type="entry name" value="2-Hacid_dh_C"/>
    <property type="match status" value="1"/>
</dbReference>
<dbReference type="EMBL" id="VRMG01000120">
    <property type="protein sequence ID" value="TXN25880.1"/>
    <property type="molecule type" value="Genomic_DNA"/>
</dbReference>
<evidence type="ECO:0000259" key="1">
    <source>
        <dbReference type="Pfam" id="PF02826"/>
    </source>
</evidence>
<gene>
    <name evidence="2" type="ORF">FVP33_19260</name>
</gene>
<protein>
    <recommendedName>
        <fullName evidence="1">D-isomer specific 2-hydroxyacid dehydrogenase NAD-binding domain-containing protein</fullName>
    </recommendedName>
</protein>
<name>A0A5C8UE11_9MICO</name>
<feature type="non-terminal residue" evidence="2">
    <location>
        <position position="1"/>
    </location>
</feature>
<feature type="domain" description="D-isomer specific 2-hydroxyacid dehydrogenase NAD-binding" evidence="1">
    <location>
        <begin position="16"/>
        <end position="96"/>
    </location>
</feature>
<evidence type="ECO:0000313" key="2">
    <source>
        <dbReference type="EMBL" id="TXN25880.1"/>
    </source>
</evidence>
<dbReference type="Proteomes" id="UP000321379">
    <property type="component" value="Unassembled WGS sequence"/>
</dbReference>
<accession>A0A5C8UE11</accession>
<dbReference type="AlphaFoldDB" id="A0A5C8UE11"/>
<evidence type="ECO:0000313" key="3">
    <source>
        <dbReference type="Proteomes" id="UP000321379"/>
    </source>
</evidence>
<feature type="non-terminal residue" evidence="2">
    <location>
        <position position="100"/>
    </location>
</feature>
<dbReference type="RefSeq" id="WP_281289423.1">
    <property type="nucleotide sequence ID" value="NZ_VRMG01000120.1"/>
</dbReference>
<keyword evidence="3" id="KW-1185">Reference proteome</keyword>